<dbReference type="RefSeq" id="WP_307905241.1">
    <property type="nucleotide sequence ID" value="NZ_AP027059.1"/>
</dbReference>
<sequence length="288" mass="31973">MAQDNDRIKKIISKIDDLPTLPIVVTQLMELVDNPMSTARDINNVIKTDQSLTAKTLKLVNSAYYGFPRSIATVTDAVVILGFNTVRSLALSATVCKMFSGKTESFDRGELWEHSIAVAFASRIIAKKVKYQEEEEAFVVGLLHDIAKIVEDQYFHDDFVKAIEESKSKKIDLTVAEKEYIGMDHSLIGRRVADKWSLPSKVTKVIGYHHQPQFAGVGEDKVLASIVHVADVVVKIRKIGNSGNYGPLSINKAAVETLKISKKDLADTVQKLVVEMKKAADFLKIVQE</sequence>
<evidence type="ECO:0000313" key="3">
    <source>
        <dbReference type="Proteomes" id="UP001321582"/>
    </source>
</evidence>
<keyword evidence="3" id="KW-1185">Reference proteome</keyword>
<dbReference type="PANTHER" id="PTHR33525">
    <property type="match status" value="1"/>
</dbReference>
<organism evidence="2 3">
    <name type="scientific">Haliovirga abyssi</name>
    <dbReference type="NCBI Taxonomy" id="2996794"/>
    <lineage>
        <taxon>Bacteria</taxon>
        <taxon>Fusobacteriati</taxon>
        <taxon>Fusobacteriota</taxon>
        <taxon>Fusobacteriia</taxon>
        <taxon>Fusobacteriales</taxon>
        <taxon>Haliovirgaceae</taxon>
        <taxon>Haliovirga</taxon>
    </lineage>
</organism>
<accession>A0AAU9DHT4</accession>
<name>A0AAU9DHT4_9FUSO</name>
<dbReference type="KEGG" id="haby:HLVA_08780"/>
<evidence type="ECO:0000259" key="1">
    <source>
        <dbReference type="PROSITE" id="PS51833"/>
    </source>
</evidence>
<feature type="domain" description="HDOD" evidence="1">
    <location>
        <begin position="18"/>
        <end position="212"/>
    </location>
</feature>
<dbReference type="SMART" id="SM00471">
    <property type="entry name" value="HDc"/>
    <property type="match status" value="1"/>
</dbReference>
<evidence type="ECO:0000313" key="2">
    <source>
        <dbReference type="EMBL" id="BDU50309.1"/>
    </source>
</evidence>
<dbReference type="AlphaFoldDB" id="A0AAU9DHT4"/>
<reference evidence="2 3" key="1">
    <citation type="submission" date="2022-11" db="EMBL/GenBank/DDBJ databases">
        <title>Haliovirga abyssi gen. nov., sp. nov., a mesophilic fermentative bacterium isolated from the Iheya North hydrothermal field and the proposal of Haliovirgaceae fam. nov.</title>
        <authorList>
            <person name="Miyazaki U."/>
            <person name="Tame A."/>
            <person name="Miyazaki J."/>
            <person name="Takai K."/>
            <person name="Sawayama S."/>
            <person name="Kitajima M."/>
            <person name="Okamoto A."/>
            <person name="Nakagawa S."/>
        </authorList>
    </citation>
    <scope>NUCLEOTIDE SEQUENCE [LARGE SCALE GENOMIC DNA]</scope>
    <source>
        <strain evidence="2 3">IC12</strain>
    </source>
</reference>
<dbReference type="Proteomes" id="UP001321582">
    <property type="component" value="Chromosome"/>
</dbReference>
<dbReference type="Gene3D" id="1.10.3210.10">
    <property type="entry name" value="Hypothetical protein af1432"/>
    <property type="match status" value="1"/>
</dbReference>
<dbReference type="InterPro" id="IPR003607">
    <property type="entry name" value="HD/PDEase_dom"/>
</dbReference>
<dbReference type="InterPro" id="IPR013976">
    <property type="entry name" value="HDOD"/>
</dbReference>
<dbReference type="InterPro" id="IPR006675">
    <property type="entry name" value="HDIG_dom"/>
</dbReference>
<dbReference type="CDD" id="cd00077">
    <property type="entry name" value="HDc"/>
    <property type="match status" value="1"/>
</dbReference>
<proteinExistence type="predicted"/>
<dbReference type="PROSITE" id="PS51833">
    <property type="entry name" value="HDOD"/>
    <property type="match status" value="1"/>
</dbReference>
<dbReference type="NCBIfam" id="TIGR00277">
    <property type="entry name" value="HDIG"/>
    <property type="match status" value="1"/>
</dbReference>
<dbReference type="Pfam" id="PF08668">
    <property type="entry name" value="HDOD"/>
    <property type="match status" value="1"/>
</dbReference>
<dbReference type="InterPro" id="IPR052340">
    <property type="entry name" value="RNase_Y/CdgJ"/>
</dbReference>
<dbReference type="EMBL" id="AP027059">
    <property type="protein sequence ID" value="BDU50309.1"/>
    <property type="molecule type" value="Genomic_DNA"/>
</dbReference>
<protein>
    <submittedName>
        <fullName evidence="2">HDIG domain protein</fullName>
    </submittedName>
</protein>
<gene>
    <name evidence="2" type="ORF">HLVA_08780</name>
</gene>
<dbReference type="SUPFAM" id="SSF109604">
    <property type="entry name" value="HD-domain/PDEase-like"/>
    <property type="match status" value="1"/>
</dbReference>
<dbReference type="PANTHER" id="PTHR33525:SF3">
    <property type="entry name" value="RIBONUCLEASE Y"/>
    <property type="match status" value="1"/>
</dbReference>